<dbReference type="PANTHER" id="PTHR11070:SF48">
    <property type="entry name" value="ATP-DEPENDENT HELICASE_NUCLEASE SUBUNIT A"/>
    <property type="match status" value="1"/>
</dbReference>
<keyword evidence="1 13" id="KW-0540">Nuclease</keyword>
<comment type="catalytic activity">
    <reaction evidence="11 13">
        <text>Couples ATP hydrolysis with the unwinding of duplex DNA by translocating in the 3'-5' direction.</text>
        <dbReference type="EC" id="5.6.2.4"/>
    </reaction>
</comment>
<evidence type="ECO:0000259" key="16">
    <source>
        <dbReference type="PROSITE" id="PS51217"/>
    </source>
</evidence>
<evidence type="ECO:0000256" key="2">
    <source>
        <dbReference type="ARBA" id="ARBA00022741"/>
    </source>
</evidence>
<dbReference type="InterPro" id="IPR014016">
    <property type="entry name" value="UvrD-like_ATP-bd"/>
</dbReference>
<name>A0A150KAZ9_HEYCO</name>
<dbReference type="CDD" id="cd18807">
    <property type="entry name" value="SF1_C_UvrD"/>
    <property type="match status" value="1"/>
</dbReference>
<keyword evidence="9 13" id="KW-0234">DNA repair</keyword>
<evidence type="ECO:0000256" key="12">
    <source>
        <dbReference type="ARBA" id="ARBA00048988"/>
    </source>
</evidence>
<dbReference type="PROSITE" id="PS51217">
    <property type="entry name" value="UVRD_HELICASE_CTER"/>
    <property type="match status" value="1"/>
</dbReference>
<dbReference type="GO" id="GO:0005829">
    <property type="term" value="C:cytosol"/>
    <property type="evidence" value="ECO:0007669"/>
    <property type="project" value="TreeGrafter"/>
</dbReference>
<comment type="catalytic activity">
    <reaction evidence="12 13">
        <text>ATP + H2O = ADP + phosphate + H(+)</text>
        <dbReference type="Rhea" id="RHEA:13065"/>
        <dbReference type="ChEBI" id="CHEBI:15377"/>
        <dbReference type="ChEBI" id="CHEBI:15378"/>
        <dbReference type="ChEBI" id="CHEBI:30616"/>
        <dbReference type="ChEBI" id="CHEBI:43474"/>
        <dbReference type="ChEBI" id="CHEBI:456216"/>
        <dbReference type="EC" id="5.6.2.4"/>
    </reaction>
</comment>
<feature type="domain" description="UvrD-like helicase ATP-binding" evidence="15">
    <location>
        <begin position="12"/>
        <end position="486"/>
    </location>
</feature>
<evidence type="ECO:0000256" key="10">
    <source>
        <dbReference type="ARBA" id="ARBA00023235"/>
    </source>
</evidence>
<dbReference type="AlphaFoldDB" id="A0A150KAZ9"/>
<keyword evidence="5 13" id="KW-0347">Helicase</keyword>
<evidence type="ECO:0000256" key="13">
    <source>
        <dbReference type="HAMAP-Rule" id="MF_01451"/>
    </source>
</evidence>
<dbReference type="GO" id="GO:0008408">
    <property type="term" value="F:3'-5' exonuclease activity"/>
    <property type="evidence" value="ECO:0007669"/>
    <property type="project" value="UniProtKB-UniRule"/>
</dbReference>
<dbReference type="PROSITE" id="PS51198">
    <property type="entry name" value="UVRD_HELICASE_ATP_BIND"/>
    <property type="match status" value="1"/>
</dbReference>
<dbReference type="Gene3D" id="3.40.50.300">
    <property type="entry name" value="P-loop containing nucleotide triphosphate hydrolases"/>
    <property type="match status" value="4"/>
</dbReference>
<dbReference type="GO" id="GO:0003690">
    <property type="term" value="F:double-stranded DNA binding"/>
    <property type="evidence" value="ECO:0007669"/>
    <property type="project" value="UniProtKB-UniRule"/>
</dbReference>
<evidence type="ECO:0000256" key="3">
    <source>
        <dbReference type="ARBA" id="ARBA00022763"/>
    </source>
</evidence>
<dbReference type="InterPro" id="IPR027417">
    <property type="entry name" value="P-loop_NTPase"/>
</dbReference>
<reference evidence="17 18" key="1">
    <citation type="submission" date="2016-01" db="EMBL/GenBank/DDBJ databases">
        <title>Genome Sequences of Twelve Sporeforming Bacillus Species Isolated from Foods.</title>
        <authorList>
            <person name="Berendsen E.M."/>
            <person name="Wells-Bennik M.H."/>
            <person name="Krawcyk A.O."/>
            <person name="De Jong A."/>
            <person name="Holsappel S."/>
            <person name="Eijlander R.T."/>
            <person name="Kuipers O.P."/>
        </authorList>
    </citation>
    <scope>NUCLEOTIDE SEQUENCE [LARGE SCALE GENOMIC DNA]</scope>
    <source>
        <strain evidence="17 18">B4099</strain>
    </source>
</reference>
<dbReference type="PANTHER" id="PTHR11070">
    <property type="entry name" value="UVRD / RECB / PCRA DNA HELICASE FAMILY MEMBER"/>
    <property type="match status" value="1"/>
</dbReference>
<dbReference type="HAMAP" id="MF_01451">
    <property type="entry name" value="AddA"/>
    <property type="match status" value="1"/>
</dbReference>
<dbReference type="InterPro" id="IPR000212">
    <property type="entry name" value="DNA_helicase_UvrD/REP"/>
</dbReference>
<keyword evidence="3 13" id="KW-0227">DNA damage</keyword>
<evidence type="ECO:0000259" key="15">
    <source>
        <dbReference type="PROSITE" id="PS51198"/>
    </source>
</evidence>
<dbReference type="GO" id="GO:0043138">
    <property type="term" value="F:3'-5' DNA helicase activity"/>
    <property type="evidence" value="ECO:0007669"/>
    <property type="project" value="UniProtKB-UniRule"/>
</dbReference>
<feature type="domain" description="UvrD-like helicase C-terminal" evidence="16">
    <location>
        <begin position="524"/>
        <end position="811"/>
    </location>
</feature>
<organism evidence="17 18">
    <name type="scientific">Heyndrickxia coagulans</name>
    <name type="common">Weizmannia coagulans</name>
    <dbReference type="NCBI Taxonomy" id="1398"/>
    <lineage>
        <taxon>Bacteria</taxon>
        <taxon>Bacillati</taxon>
        <taxon>Bacillota</taxon>
        <taxon>Bacilli</taxon>
        <taxon>Bacillales</taxon>
        <taxon>Bacillaceae</taxon>
        <taxon>Heyndrickxia</taxon>
    </lineage>
</organism>
<dbReference type="NCBIfam" id="TIGR02785">
    <property type="entry name" value="addA_Gpos"/>
    <property type="match status" value="1"/>
</dbReference>
<dbReference type="EMBL" id="LQYI01000078">
    <property type="protein sequence ID" value="KYC66650.1"/>
    <property type="molecule type" value="Genomic_DNA"/>
</dbReference>
<proteinExistence type="inferred from homology"/>
<sequence>MKTAIPDKPANAVWTDDQWKAVMAKGQDILVAAAAGSGKTAVLVERIIQKILDDHDPLDIDELLIVTFTNAAAAEMRHRIGKAIEEAISSRPDSHHLRKQLSLLNKAPISTLHAFCLEVIRKYYYLIDIDPGFRIADDTEAELLRDEVLDDLFEAEYAKEGNDLFYRTVDTFSNDRSDDELQHLIRKLYDFSRSHPDPSAWLDKMVEMYDAGDVEEVDSLPFMAAVKEDIHLQLQAAKDMLEEAYGLALEPGGPAPRAENYLDDIKIADRLLAAIHGPWQGLYEEMNAWHFTRAKACKGEAYEEELVKAADDLRKSAKKTLEGLKKDFFSRKPASFLKDMQEMRPVIAELRTLVKKFADAYGAVKAEKGIVDFSDLEHFCLDILAKKNEDGALIPSEAAKAYRQQFKEVLIDEYQDCNMVQETIMNLVAKGAGFDGNRFMVGDVKQSIYRFRLAEPNLFLKKYRDFDPEGRDAGLRIDLSKNFRSRKEILDGTNFIFKQIMGLQVGEIVYDGQAALVAGASYPEGDHPVKVALIDQADEAIEEEDAPDEETLDRAELEQSQLEARYLAREIKKLIGEEQVYNPKTGTFRPIRYKDIVILMRSMAWAPAIMEELKQAGIPLYTELSTGYFDATEVSIMLSLLKVIDNPYQDIPLAVVLRSPIVGLDEEALALIRIHEKRGPYYEAFKKFIADRPDPGEEEAHEKVSRFMEKLAVWRSIARQGDLSSLIWQLYRDTQFYDFAGGLPGGKQRQANLRALYDRARQYEETSFRGLFRFLRFIERMQERGDDLGTARALSEQEDVVRLMTIHASKGLEFPVVFVAGLNRKFNMRDISQAFLLDKDFGFASKYIHPEKRITYPSLPQLAFKRKKKLEMLAEEMRVLYVALTRAKEKLYLVGTVKNLGKRLEKWGKTRRQEGWLMPDHLRAAAGTYLDWIMPSLSRHADGTALFGDAGRVVLDDPSKWQIAVLPKEQFADMPEPEQEGEADWQHQVKAGLPVAAESAYKAQVFGRLSFRYRNEPATFRRAKQSVSELKRMHEEHDETNDTRFIPNAEKHIFDRPRFMQEKSTTPAERGTAMHMVMQHIPFDAPPTYASVEALVEKMVKQELLTEEQADAIAAEQLVRFFETDIGRRVLAAGRVMREMPFSLSVPAAEIYRDPSLAEEHVLIQGIFDCVAEEKDGLVLLDFKTDNIHGRFKCGFEEAEPVLRKRYEVQLALYSRALETILKKKVKEQYLYFFDGGHLLQIQSRMGLL</sequence>
<accession>A0A150KAZ9</accession>
<dbReference type="GO" id="GO:0000724">
    <property type="term" value="P:double-strand break repair via homologous recombination"/>
    <property type="evidence" value="ECO:0007669"/>
    <property type="project" value="UniProtKB-UniRule"/>
</dbReference>
<dbReference type="EC" id="3.1.-.-" evidence="13"/>
<dbReference type="SUPFAM" id="SSF52980">
    <property type="entry name" value="Restriction endonuclease-like"/>
    <property type="match status" value="1"/>
</dbReference>
<evidence type="ECO:0000256" key="9">
    <source>
        <dbReference type="ARBA" id="ARBA00023204"/>
    </source>
</evidence>
<keyword evidence="10 13" id="KW-0413">Isomerase</keyword>
<dbReference type="InterPro" id="IPR014017">
    <property type="entry name" value="DNA_helicase_UvrD-like_C"/>
</dbReference>
<evidence type="ECO:0000313" key="17">
    <source>
        <dbReference type="EMBL" id="KYC66650.1"/>
    </source>
</evidence>
<dbReference type="RefSeq" id="WP_061575275.1">
    <property type="nucleotide sequence ID" value="NZ_LQYI01000078.1"/>
</dbReference>
<dbReference type="SUPFAM" id="SSF52540">
    <property type="entry name" value="P-loop containing nucleoside triphosphate hydrolases"/>
    <property type="match status" value="1"/>
</dbReference>
<evidence type="ECO:0000256" key="4">
    <source>
        <dbReference type="ARBA" id="ARBA00022801"/>
    </source>
</evidence>
<dbReference type="Proteomes" id="UP000075304">
    <property type="component" value="Unassembled WGS sequence"/>
</dbReference>
<keyword evidence="7 13" id="KW-0067">ATP-binding</keyword>
<evidence type="ECO:0000256" key="6">
    <source>
        <dbReference type="ARBA" id="ARBA00022839"/>
    </source>
</evidence>
<comment type="caution">
    <text evidence="17">The sequence shown here is derived from an EMBL/GenBank/DDBJ whole genome shotgun (WGS) entry which is preliminary data.</text>
</comment>
<dbReference type="Pfam" id="PF12705">
    <property type="entry name" value="PDDEXK_1"/>
    <property type="match status" value="1"/>
</dbReference>
<comment type="function">
    <text evidence="13">The heterodimer acts as both an ATP-dependent DNA helicase and an ATP-dependent, dual-direction single-stranded exonuclease. Recognizes the chi site generating a DNA molecule suitable for the initiation of homologous recombination. The AddA nuclease domain is required for chi fragment generation; this subunit has the helicase and 3' -&gt; 5' nuclease activities.</text>
</comment>
<dbReference type="Pfam" id="PF13361">
    <property type="entry name" value="UvrD_C"/>
    <property type="match status" value="1"/>
</dbReference>
<dbReference type="FunFam" id="3.40.50.300:FF:001236">
    <property type="entry name" value="ATP-dependent helicase/nuclease subunit A"/>
    <property type="match status" value="1"/>
</dbReference>
<dbReference type="InterPro" id="IPR014152">
    <property type="entry name" value="AddA"/>
</dbReference>
<evidence type="ECO:0000256" key="7">
    <source>
        <dbReference type="ARBA" id="ARBA00022840"/>
    </source>
</evidence>
<dbReference type="Gene3D" id="3.90.320.10">
    <property type="match status" value="1"/>
</dbReference>
<evidence type="ECO:0000256" key="8">
    <source>
        <dbReference type="ARBA" id="ARBA00023125"/>
    </source>
</evidence>
<dbReference type="GO" id="GO:0033202">
    <property type="term" value="C:DNA helicase complex"/>
    <property type="evidence" value="ECO:0007669"/>
    <property type="project" value="TreeGrafter"/>
</dbReference>
<keyword evidence="8 13" id="KW-0238">DNA-binding</keyword>
<comment type="cofactor">
    <cofactor evidence="13">
        <name>Mg(2+)</name>
        <dbReference type="ChEBI" id="CHEBI:18420"/>
    </cofactor>
</comment>
<dbReference type="InterPro" id="IPR011604">
    <property type="entry name" value="PDDEXK-like_dom_sf"/>
</dbReference>
<keyword evidence="6 13" id="KW-0269">Exonuclease</keyword>
<evidence type="ECO:0000256" key="11">
    <source>
        <dbReference type="ARBA" id="ARBA00034617"/>
    </source>
</evidence>
<comment type="subunit">
    <text evidence="13">Heterodimer of AddA and AddB/RexB.</text>
</comment>
<dbReference type="InterPro" id="IPR038726">
    <property type="entry name" value="PDDEXK_AddAB-type"/>
</dbReference>
<keyword evidence="2 13" id="KW-0547">Nucleotide-binding</keyword>
<feature type="binding site" evidence="14">
    <location>
        <begin position="33"/>
        <end position="40"/>
    </location>
    <ligand>
        <name>ATP</name>
        <dbReference type="ChEBI" id="CHEBI:30616"/>
    </ligand>
</feature>
<evidence type="ECO:0000256" key="5">
    <source>
        <dbReference type="ARBA" id="ARBA00022806"/>
    </source>
</evidence>
<evidence type="ECO:0000313" key="18">
    <source>
        <dbReference type="Proteomes" id="UP000075304"/>
    </source>
</evidence>
<dbReference type="GO" id="GO:0005524">
    <property type="term" value="F:ATP binding"/>
    <property type="evidence" value="ECO:0007669"/>
    <property type="project" value="UniProtKB-UniRule"/>
</dbReference>
<dbReference type="InterPro" id="IPR011335">
    <property type="entry name" value="Restrct_endonuc-II-like"/>
</dbReference>
<gene>
    <name evidence="13" type="primary">addA</name>
    <name evidence="17" type="ORF">B4099_0481</name>
</gene>
<dbReference type="PATRIC" id="fig|1398.25.peg.3829"/>
<dbReference type="GO" id="GO:0016887">
    <property type="term" value="F:ATP hydrolysis activity"/>
    <property type="evidence" value="ECO:0007669"/>
    <property type="project" value="RHEA"/>
</dbReference>
<keyword evidence="4 13" id="KW-0378">Hydrolase</keyword>
<evidence type="ECO:0000256" key="1">
    <source>
        <dbReference type="ARBA" id="ARBA00022722"/>
    </source>
</evidence>
<dbReference type="EC" id="5.6.2.4" evidence="13"/>
<protein>
    <recommendedName>
        <fullName evidence="13">ATP-dependent helicase/nuclease subunit A</fullName>
        <ecNumber evidence="13">3.1.-.-</ecNumber>
        <ecNumber evidence="13">5.6.2.4</ecNumber>
    </recommendedName>
    <alternativeName>
        <fullName evidence="13">ATP-dependent helicase/nuclease AddA</fullName>
    </alternativeName>
    <alternativeName>
        <fullName evidence="13">DNA 3'-5' helicase AddA</fullName>
    </alternativeName>
</protein>
<comment type="similarity">
    <text evidence="13">Belongs to the helicase family. AddA subfamily.</text>
</comment>
<dbReference type="Pfam" id="PF00580">
    <property type="entry name" value="UvrD-helicase"/>
    <property type="match status" value="1"/>
</dbReference>
<evidence type="ECO:0000256" key="14">
    <source>
        <dbReference type="PROSITE-ProRule" id="PRU00560"/>
    </source>
</evidence>